<name>A0A7X0RST0_9BACL</name>
<protein>
    <submittedName>
        <fullName evidence="1">Uncharacterized protein</fullName>
    </submittedName>
</protein>
<accession>A0A7X0RST0</accession>
<reference evidence="1 2" key="1">
    <citation type="submission" date="2020-08" db="EMBL/GenBank/DDBJ databases">
        <title>Cohnella phylogeny.</title>
        <authorList>
            <person name="Dunlap C."/>
        </authorList>
    </citation>
    <scope>NUCLEOTIDE SEQUENCE [LARGE SCALE GENOMIC DNA]</scope>
    <source>
        <strain evidence="1 2">DSM 28246</strain>
    </source>
</reference>
<comment type="caution">
    <text evidence="1">The sequence shown here is derived from an EMBL/GenBank/DDBJ whole genome shotgun (WGS) entry which is preliminary data.</text>
</comment>
<gene>
    <name evidence="1" type="ORF">H7C19_12685</name>
</gene>
<evidence type="ECO:0000313" key="1">
    <source>
        <dbReference type="EMBL" id="MBB6671539.1"/>
    </source>
</evidence>
<evidence type="ECO:0000313" key="2">
    <source>
        <dbReference type="Proteomes" id="UP000547209"/>
    </source>
</evidence>
<keyword evidence="2" id="KW-1185">Reference proteome</keyword>
<sequence length="128" mass="14558">MFVASLFFYAWGEPVYIAIMLLSTATDHTFGLWLDRPGQSVVANLSLLSYFKYVDFLIGNINDLFGAHLPLTDLPLPIGISFYRFLSMSYIIDVYVAHCHPQMTMPTAMLNRPAPRLTPASFFIRCDR</sequence>
<dbReference type="Proteomes" id="UP000547209">
    <property type="component" value="Unassembled WGS sequence"/>
</dbReference>
<organism evidence="1 2">
    <name type="scientific">Cohnella nanjingensis</name>
    <dbReference type="NCBI Taxonomy" id="1387779"/>
    <lineage>
        <taxon>Bacteria</taxon>
        <taxon>Bacillati</taxon>
        <taxon>Bacillota</taxon>
        <taxon>Bacilli</taxon>
        <taxon>Bacillales</taxon>
        <taxon>Paenibacillaceae</taxon>
        <taxon>Cohnella</taxon>
    </lineage>
</organism>
<dbReference type="AlphaFoldDB" id="A0A7X0RST0"/>
<dbReference type="EMBL" id="JACJVP010000022">
    <property type="protein sequence ID" value="MBB6671539.1"/>
    <property type="molecule type" value="Genomic_DNA"/>
</dbReference>
<proteinExistence type="predicted"/>